<evidence type="ECO:0000313" key="2">
    <source>
        <dbReference type="Proteomes" id="UP000238701"/>
    </source>
</evidence>
<protein>
    <submittedName>
        <fullName evidence="1">Uncharacterized protein</fullName>
    </submittedName>
</protein>
<dbReference type="Proteomes" id="UP000238701">
    <property type="component" value="Unassembled WGS sequence"/>
</dbReference>
<evidence type="ECO:0000313" key="1">
    <source>
        <dbReference type="EMBL" id="SPF40154.1"/>
    </source>
</evidence>
<proteinExistence type="predicted"/>
<dbReference type="AlphaFoldDB" id="A0A2U3KKG0"/>
<name>A0A2U3KKG0_9BACT</name>
<reference evidence="2" key="1">
    <citation type="submission" date="2018-02" db="EMBL/GenBank/DDBJ databases">
        <authorList>
            <person name="Hausmann B."/>
        </authorList>
    </citation>
    <scope>NUCLEOTIDE SEQUENCE [LARGE SCALE GENOMIC DNA]</scope>
    <source>
        <strain evidence="2">Peat soil MAG SbA1</strain>
    </source>
</reference>
<sequence length="46" mass="5116">MKLQRIALDCKGCMLSAIHVSKHMSNVVHADEMYVLECIVSIPLST</sequence>
<gene>
    <name evidence="1" type="ORF">SBA1_30005</name>
</gene>
<accession>A0A2U3KKG0</accession>
<dbReference type="EMBL" id="OMOD01000122">
    <property type="protein sequence ID" value="SPF40154.1"/>
    <property type="molecule type" value="Genomic_DNA"/>
</dbReference>
<organism evidence="1 2">
    <name type="scientific">Candidatus Sulfotelmatobacter kueseliae</name>
    <dbReference type="NCBI Taxonomy" id="2042962"/>
    <lineage>
        <taxon>Bacteria</taxon>
        <taxon>Pseudomonadati</taxon>
        <taxon>Acidobacteriota</taxon>
        <taxon>Terriglobia</taxon>
        <taxon>Terriglobales</taxon>
        <taxon>Candidatus Korobacteraceae</taxon>
        <taxon>Candidatus Sulfotelmatobacter</taxon>
    </lineage>
</organism>